<protein>
    <submittedName>
        <fullName evidence="1">Uncharacterized protein</fullName>
    </submittedName>
</protein>
<proteinExistence type="predicted"/>
<keyword evidence="2" id="KW-1185">Reference proteome</keyword>
<dbReference type="Proteomes" id="UP000481861">
    <property type="component" value="Unassembled WGS sequence"/>
</dbReference>
<evidence type="ECO:0000313" key="1">
    <source>
        <dbReference type="EMBL" id="KAF2871578.1"/>
    </source>
</evidence>
<evidence type="ECO:0000313" key="2">
    <source>
        <dbReference type="Proteomes" id="UP000481861"/>
    </source>
</evidence>
<comment type="caution">
    <text evidence="1">The sequence shown here is derived from an EMBL/GenBank/DDBJ whole genome shotgun (WGS) entry which is preliminary data.</text>
</comment>
<sequence>MRSLAVTFSRPNATPVDIIANASIVIIALDTEPARRDRLRASLRPWTARGLYWKLHSASTVRGTQPVRIWLLVVRSSGAGRAWERPATVVRGREALRHYTRTSRDTAATAIAAGSRARNPSQHCSESVAIARFALCESACRARYVAVLVVVSLSLAPHFCHA</sequence>
<name>A0A7C8M830_9PLEO</name>
<organism evidence="1 2">
    <name type="scientific">Massariosphaeria phaeospora</name>
    <dbReference type="NCBI Taxonomy" id="100035"/>
    <lineage>
        <taxon>Eukaryota</taxon>
        <taxon>Fungi</taxon>
        <taxon>Dikarya</taxon>
        <taxon>Ascomycota</taxon>
        <taxon>Pezizomycotina</taxon>
        <taxon>Dothideomycetes</taxon>
        <taxon>Pleosporomycetidae</taxon>
        <taxon>Pleosporales</taxon>
        <taxon>Pleosporales incertae sedis</taxon>
        <taxon>Massariosphaeria</taxon>
    </lineage>
</organism>
<reference evidence="1 2" key="1">
    <citation type="submission" date="2020-01" db="EMBL/GenBank/DDBJ databases">
        <authorList>
            <consortium name="DOE Joint Genome Institute"/>
            <person name="Haridas S."/>
            <person name="Albert R."/>
            <person name="Binder M."/>
            <person name="Bloem J."/>
            <person name="Labutti K."/>
            <person name="Salamov A."/>
            <person name="Andreopoulos B."/>
            <person name="Baker S.E."/>
            <person name="Barry K."/>
            <person name="Bills G."/>
            <person name="Bluhm B.H."/>
            <person name="Cannon C."/>
            <person name="Castanera R."/>
            <person name="Culley D.E."/>
            <person name="Daum C."/>
            <person name="Ezra D."/>
            <person name="Gonzalez J.B."/>
            <person name="Henrissat B."/>
            <person name="Kuo A."/>
            <person name="Liang C."/>
            <person name="Lipzen A."/>
            <person name="Lutzoni F."/>
            <person name="Magnuson J."/>
            <person name="Mondo S."/>
            <person name="Nolan M."/>
            <person name="Ohm R."/>
            <person name="Pangilinan J."/>
            <person name="Park H.-J.H."/>
            <person name="Ramirez L."/>
            <person name="Alfaro M."/>
            <person name="Sun H."/>
            <person name="Tritt A."/>
            <person name="Yoshinaga Y."/>
            <person name="Zwiers L.-H.L."/>
            <person name="Turgeon B.G."/>
            <person name="Goodwin S.B."/>
            <person name="Spatafora J.W."/>
            <person name="Crous P.W."/>
            <person name="Grigoriev I.V."/>
        </authorList>
    </citation>
    <scope>NUCLEOTIDE SEQUENCE [LARGE SCALE GENOMIC DNA]</scope>
    <source>
        <strain evidence="1 2">CBS 611.86</strain>
    </source>
</reference>
<dbReference type="AlphaFoldDB" id="A0A7C8M830"/>
<accession>A0A7C8M830</accession>
<gene>
    <name evidence="1" type="ORF">BDV95DRAFT_43673</name>
</gene>
<dbReference type="EMBL" id="JAADJZ010000011">
    <property type="protein sequence ID" value="KAF2871578.1"/>
    <property type="molecule type" value="Genomic_DNA"/>
</dbReference>